<dbReference type="EMBL" id="JPKY01000028">
    <property type="protein sequence ID" value="KFH45701.1"/>
    <property type="molecule type" value="Genomic_DNA"/>
</dbReference>
<name>A0A086T8L9_HAPC1</name>
<comment type="caution">
    <text evidence="3">The sequence shown here is derived from an EMBL/GenBank/DDBJ whole genome shotgun (WGS) entry which is preliminary data.</text>
</comment>
<evidence type="ECO:0000256" key="2">
    <source>
        <dbReference type="SAM" id="Phobius"/>
    </source>
</evidence>
<keyword evidence="4" id="KW-1185">Reference proteome</keyword>
<proteinExistence type="predicted"/>
<keyword evidence="2" id="KW-1133">Transmembrane helix</keyword>
<feature type="region of interest" description="Disordered" evidence="1">
    <location>
        <begin position="1"/>
        <end position="20"/>
    </location>
</feature>
<dbReference type="STRING" id="857340.A0A086T8L9"/>
<keyword evidence="2" id="KW-0812">Transmembrane</keyword>
<organism evidence="3 4">
    <name type="scientific">Hapsidospora chrysogenum (strain ATCC 11550 / CBS 779.69 / DSM 880 / IAM 14645 / JCM 23072 / IMI 49137)</name>
    <name type="common">Acremonium chrysogenum</name>
    <dbReference type="NCBI Taxonomy" id="857340"/>
    <lineage>
        <taxon>Eukaryota</taxon>
        <taxon>Fungi</taxon>
        <taxon>Dikarya</taxon>
        <taxon>Ascomycota</taxon>
        <taxon>Pezizomycotina</taxon>
        <taxon>Sordariomycetes</taxon>
        <taxon>Hypocreomycetidae</taxon>
        <taxon>Hypocreales</taxon>
        <taxon>Bionectriaceae</taxon>
        <taxon>Hapsidospora</taxon>
    </lineage>
</organism>
<dbReference type="InterPro" id="IPR021836">
    <property type="entry name" value="DUF3429"/>
</dbReference>
<evidence type="ECO:0000313" key="4">
    <source>
        <dbReference type="Proteomes" id="UP000029964"/>
    </source>
</evidence>
<accession>A0A086T8L9</accession>
<reference evidence="4" key="1">
    <citation type="journal article" date="2014" name="Genome Announc.">
        <title>Genome sequence and annotation of Acremonium chrysogenum, producer of the beta-lactam antibiotic cephalosporin C.</title>
        <authorList>
            <person name="Terfehr D."/>
            <person name="Dahlmann T.A."/>
            <person name="Specht T."/>
            <person name="Zadra I."/>
            <person name="Kuernsteiner H."/>
            <person name="Kueck U."/>
        </authorList>
    </citation>
    <scope>NUCLEOTIDE SEQUENCE [LARGE SCALE GENOMIC DNA]</scope>
    <source>
        <strain evidence="4">ATCC 11550 / CBS 779.69 / DSM 880 / IAM 14645 / JCM 23072 / IMI 49137</strain>
    </source>
</reference>
<feature type="transmembrane region" description="Helical" evidence="2">
    <location>
        <begin position="127"/>
        <end position="148"/>
    </location>
</feature>
<feature type="transmembrane region" description="Helical" evidence="2">
    <location>
        <begin position="220"/>
        <end position="238"/>
    </location>
</feature>
<feature type="region of interest" description="Disordered" evidence="1">
    <location>
        <begin position="70"/>
        <end position="102"/>
    </location>
</feature>
<gene>
    <name evidence="3" type="ORF">ACRE_034300</name>
</gene>
<dbReference type="Proteomes" id="UP000029964">
    <property type="component" value="Unassembled WGS sequence"/>
</dbReference>
<dbReference type="HOGENOM" id="CLU_045137_0_0_1"/>
<feature type="transmembrane region" description="Helical" evidence="2">
    <location>
        <begin position="272"/>
        <end position="290"/>
    </location>
</feature>
<dbReference type="PANTHER" id="PTHR15887">
    <property type="entry name" value="TRANSMEMBRANE PROTEIN 69"/>
    <property type="match status" value="1"/>
</dbReference>
<keyword evidence="2" id="KW-0472">Membrane</keyword>
<sequence>MLRTTRSLARHVRPTTSLSQTTYRSLNRTQQGILAPWQTTRFASSNGGDHKKTPLPNSKIDLEAERKLAQEKLKSDPSSVSSESTTRKGWESKTSSGEEDVNEGLKHDVNIVKDTFNLSSIPYESRLFGLAGTIPYFATSLSTLYLGWDLTKTFPTGNALYDTLFINHESAQYLLSVIEPIQLTYGAVLISFLGAIHWVLYQGLEFAETKPLRERTRFRYGMGVAASVIAWPTVMMPIEYGLTSQFMAFVGLYFADSSAATRGWAPRWYAQYRFMLTAVVGLAIFVSLVGRSRLERAERLSKEHMRARLDKSALADKETDWAKIETEEIKRKKEEERKAKERKEKEKKEKKSEEKDQSNGSKGGEKDSDKADEGKEKSDKNED</sequence>
<dbReference type="PANTHER" id="PTHR15887:SF1">
    <property type="entry name" value="TRANSMEMBRANE PROTEIN 69"/>
    <property type="match status" value="1"/>
</dbReference>
<feature type="transmembrane region" description="Helical" evidence="2">
    <location>
        <begin position="183"/>
        <end position="200"/>
    </location>
</feature>
<dbReference type="OrthoDB" id="194289at2759"/>
<evidence type="ECO:0000313" key="3">
    <source>
        <dbReference type="EMBL" id="KFH45701.1"/>
    </source>
</evidence>
<evidence type="ECO:0000256" key="1">
    <source>
        <dbReference type="SAM" id="MobiDB-lite"/>
    </source>
</evidence>
<dbReference type="AlphaFoldDB" id="A0A086T8L9"/>
<dbReference type="Pfam" id="PF11911">
    <property type="entry name" value="DUF3429"/>
    <property type="match status" value="1"/>
</dbReference>
<feature type="region of interest" description="Disordered" evidence="1">
    <location>
        <begin position="325"/>
        <end position="383"/>
    </location>
</feature>
<protein>
    <submittedName>
        <fullName evidence="3">Uncharacterized protein</fullName>
    </submittedName>
</protein>